<dbReference type="GO" id="GO:0000976">
    <property type="term" value="F:transcription cis-regulatory region binding"/>
    <property type="evidence" value="ECO:0007669"/>
    <property type="project" value="TreeGrafter"/>
</dbReference>
<name>A0A8H4TV33_9HYPO</name>
<organism evidence="3 4">
    <name type="scientific">Fusarium sarcochroum</name>
    <dbReference type="NCBI Taxonomy" id="1208366"/>
    <lineage>
        <taxon>Eukaryota</taxon>
        <taxon>Fungi</taxon>
        <taxon>Dikarya</taxon>
        <taxon>Ascomycota</taxon>
        <taxon>Pezizomycotina</taxon>
        <taxon>Sordariomycetes</taxon>
        <taxon>Hypocreomycetidae</taxon>
        <taxon>Hypocreales</taxon>
        <taxon>Nectriaceae</taxon>
        <taxon>Fusarium</taxon>
        <taxon>Fusarium lateritium species complex</taxon>
    </lineage>
</organism>
<dbReference type="GO" id="GO:0045944">
    <property type="term" value="P:positive regulation of transcription by RNA polymerase II"/>
    <property type="evidence" value="ECO:0007669"/>
    <property type="project" value="TreeGrafter"/>
</dbReference>
<evidence type="ECO:0000256" key="2">
    <source>
        <dbReference type="SAM" id="MobiDB-lite"/>
    </source>
</evidence>
<accession>A0A8H4TV33</accession>
<dbReference type="GO" id="GO:0003700">
    <property type="term" value="F:DNA-binding transcription factor activity"/>
    <property type="evidence" value="ECO:0007669"/>
    <property type="project" value="TreeGrafter"/>
</dbReference>
<dbReference type="PANTHER" id="PTHR37534:SF25">
    <property type="entry name" value="ZN(II)2CYS6 TRANSCRIPTION FACTOR (EUROFUNG)"/>
    <property type="match status" value="1"/>
</dbReference>
<keyword evidence="4" id="KW-1185">Reference proteome</keyword>
<gene>
    <name evidence="3" type="ORF">FSARC_7531</name>
</gene>
<reference evidence="3" key="1">
    <citation type="journal article" date="2020" name="BMC Genomics">
        <title>Correction to: Identification and distribution of gene clusters required for synthesis of sphingolipid metabolism inhibitors in diverse species of the filamentous fungus Fusarium.</title>
        <authorList>
            <person name="Kim H.S."/>
            <person name="Lohmar J.M."/>
            <person name="Busman M."/>
            <person name="Brown D.W."/>
            <person name="Naumann T.A."/>
            <person name="Divon H.H."/>
            <person name="Lysoe E."/>
            <person name="Uhlig S."/>
            <person name="Proctor R.H."/>
        </authorList>
    </citation>
    <scope>NUCLEOTIDE SEQUENCE</scope>
    <source>
        <strain evidence="3">NRRL 20472</strain>
    </source>
</reference>
<dbReference type="Proteomes" id="UP000622797">
    <property type="component" value="Unassembled WGS sequence"/>
</dbReference>
<dbReference type="PANTHER" id="PTHR37534">
    <property type="entry name" value="TRANSCRIPTIONAL ACTIVATOR PROTEIN UGA3"/>
    <property type="match status" value="1"/>
</dbReference>
<evidence type="ECO:0000313" key="3">
    <source>
        <dbReference type="EMBL" id="KAF4964572.1"/>
    </source>
</evidence>
<evidence type="ECO:0008006" key="5">
    <source>
        <dbReference type="Google" id="ProtNLM"/>
    </source>
</evidence>
<dbReference type="OrthoDB" id="4525710at2759"/>
<evidence type="ECO:0000313" key="4">
    <source>
        <dbReference type="Proteomes" id="UP000622797"/>
    </source>
</evidence>
<evidence type="ECO:0000256" key="1">
    <source>
        <dbReference type="ARBA" id="ARBA00023242"/>
    </source>
</evidence>
<keyword evidence="1" id="KW-0539">Nucleus</keyword>
<sequence length="472" mass="52786">MGRSHAKTPTDLSAERSLLENIGNDLPESNDTTTQSPVDSNTLNPVSDSNNDPHFSTLNPLSINELLCNDADSILPHEDQSTSPIAVTQQPAGSLYVDTSIGPFIDQRGAELLLYFKKVIARPWFEVTDSHFTDEAFRAPICPLLLYSLLAVSSSHKSRFLEDQAVAQEYARYGEDYHEKCISLLLPMLNDGNTITDGAFLACSTILRWYEELSAPIHGKDDASHLLGGYASVAESFKQDLPWAGFRQAALWIHLRQDIFNAAINQTVPRTDVDRLGIDRSTSPADETIWAKRVVCLEAEVVSYCFGNEASSAQKHSVINSKLEDWDRYKPETFIPVFYQDRAPSQGRMFPVVSLLIDACVFGLTHYYFCMLMMLVHDPRTPKVGAQYLESQKRTKEKILYYLRMLCGLACSSPVPPGRGVTCLAISLFGAWITNRAEQDAVIGVLEKVDLEDAWTTSRMQQDLKAQWNDND</sequence>
<reference evidence="3" key="2">
    <citation type="submission" date="2020-05" db="EMBL/GenBank/DDBJ databases">
        <authorList>
            <person name="Kim H.-S."/>
            <person name="Proctor R.H."/>
            <person name="Brown D.W."/>
        </authorList>
    </citation>
    <scope>NUCLEOTIDE SEQUENCE</scope>
    <source>
        <strain evidence="3">NRRL 20472</strain>
    </source>
</reference>
<dbReference type="AlphaFoldDB" id="A0A8H4TV33"/>
<feature type="compositionally biased region" description="Polar residues" evidence="2">
    <location>
        <begin position="27"/>
        <end position="55"/>
    </location>
</feature>
<feature type="region of interest" description="Disordered" evidence="2">
    <location>
        <begin position="1"/>
        <end position="55"/>
    </location>
</feature>
<protein>
    <recommendedName>
        <fullName evidence="5">ARCA protein</fullName>
    </recommendedName>
</protein>
<proteinExistence type="predicted"/>
<dbReference type="EMBL" id="JABEXW010000400">
    <property type="protein sequence ID" value="KAF4964572.1"/>
    <property type="molecule type" value="Genomic_DNA"/>
</dbReference>
<comment type="caution">
    <text evidence="3">The sequence shown here is derived from an EMBL/GenBank/DDBJ whole genome shotgun (WGS) entry which is preliminary data.</text>
</comment>
<dbReference type="GO" id="GO:0005634">
    <property type="term" value="C:nucleus"/>
    <property type="evidence" value="ECO:0007669"/>
    <property type="project" value="TreeGrafter"/>
</dbReference>